<accession>A0ACB6QU47</accession>
<protein>
    <submittedName>
        <fullName evidence="1">Uncharacterized protein</fullName>
    </submittedName>
</protein>
<keyword evidence="2" id="KW-1185">Reference proteome</keyword>
<dbReference type="EMBL" id="MU003508">
    <property type="protein sequence ID" value="KAF2470538.1"/>
    <property type="molecule type" value="Genomic_DNA"/>
</dbReference>
<comment type="caution">
    <text evidence="1">The sequence shown here is derived from an EMBL/GenBank/DDBJ whole genome shotgun (WGS) entry which is preliminary data.</text>
</comment>
<organism evidence="1 2">
    <name type="scientific">Lindgomyces ingoldianus</name>
    <dbReference type="NCBI Taxonomy" id="673940"/>
    <lineage>
        <taxon>Eukaryota</taxon>
        <taxon>Fungi</taxon>
        <taxon>Dikarya</taxon>
        <taxon>Ascomycota</taxon>
        <taxon>Pezizomycotina</taxon>
        <taxon>Dothideomycetes</taxon>
        <taxon>Pleosporomycetidae</taxon>
        <taxon>Pleosporales</taxon>
        <taxon>Lindgomycetaceae</taxon>
        <taxon>Lindgomyces</taxon>
    </lineage>
</organism>
<evidence type="ECO:0000313" key="2">
    <source>
        <dbReference type="Proteomes" id="UP000799755"/>
    </source>
</evidence>
<dbReference type="Proteomes" id="UP000799755">
    <property type="component" value="Unassembled WGS sequence"/>
</dbReference>
<reference evidence="1" key="1">
    <citation type="journal article" date="2020" name="Stud. Mycol.">
        <title>101 Dothideomycetes genomes: a test case for predicting lifestyles and emergence of pathogens.</title>
        <authorList>
            <person name="Haridas S."/>
            <person name="Albert R."/>
            <person name="Binder M."/>
            <person name="Bloem J."/>
            <person name="Labutti K."/>
            <person name="Salamov A."/>
            <person name="Andreopoulos B."/>
            <person name="Baker S."/>
            <person name="Barry K."/>
            <person name="Bills G."/>
            <person name="Bluhm B."/>
            <person name="Cannon C."/>
            <person name="Castanera R."/>
            <person name="Culley D."/>
            <person name="Daum C."/>
            <person name="Ezra D."/>
            <person name="Gonzalez J."/>
            <person name="Henrissat B."/>
            <person name="Kuo A."/>
            <person name="Liang C."/>
            <person name="Lipzen A."/>
            <person name="Lutzoni F."/>
            <person name="Magnuson J."/>
            <person name="Mondo S."/>
            <person name="Nolan M."/>
            <person name="Ohm R."/>
            <person name="Pangilinan J."/>
            <person name="Park H.-J."/>
            <person name="Ramirez L."/>
            <person name="Alfaro M."/>
            <person name="Sun H."/>
            <person name="Tritt A."/>
            <person name="Yoshinaga Y."/>
            <person name="Zwiers L.-H."/>
            <person name="Turgeon B."/>
            <person name="Goodwin S."/>
            <person name="Spatafora J."/>
            <person name="Crous P."/>
            <person name="Grigoriev I."/>
        </authorList>
    </citation>
    <scope>NUCLEOTIDE SEQUENCE</scope>
    <source>
        <strain evidence="1">ATCC 200398</strain>
    </source>
</reference>
<evidence type="ECO:0000313" key="1">
    <source>
        <dbReference type="EMBL" id="KAF2470538.1"/>
    </source>
</evidence>
<sequence>MRNCIVFEDAYDYDDDASDHGDDACDYGDDASDYSTNTPLAYCCLAMPPAAA</sequence>
<proteinExistence type="predicted"/>
<name>A0ACB6QU47_9PLEO</name>
<gene>
    <name evidence="1" type="ORF">BDR25DRAFT_355635</name>
</gene>